<dbReference type="Gene3D" id="4.10.860.10">
    <property type="entry name" value="UVR domain"/>
    <property type="match status" value="1"/>
</dbReference>
<dbReference type="EMBL" id="LTDM01000024">
    <property type="protein sequence ID" value="OLS02520.1"/>
    <property type="molecule type" value="Genomic_DNA"/>
</dbReference>
<dbReference type="OrthoDB" id="9804933at2"/>
<dbReference type="InterPro" id="IPR001943">
    <property type="entry name" value="UVR_dom"/>
</dbReference>
<evidence type="ECO:0000256" key="5">
    <source>
        <dbReference type="ARBA" id="ARBA00023204"/>
    </source>
</evidence>
<feature type="domain" description="UVR" evidence="6">
    <location>
        <begin position="191"/>
        <end position="226"/>
    </location>
</feature>
<proteinExistence type="predicted"/>
<evidence type="ECO:0000256" key="3">
    <source>
        <dbReference type="ARBA" id="ARBA00022769"/>
    </source>
</evidence>
<sequence length="320" mass="38174">MIYINKSLKTKILSLPESPGIYKMLDKEKNIIYIGKSISLKKRVRTYFSEKPKWEKVKKLTPLIDDIEYIVTDTHLEARLLECEMIKRIKPIFNSQFKNDKGYVYLNIKDYNIYNPISIVYDYEEKVYGPFRRKFRVLMVLEALKNLYPILKVDEKYQFSYDVFPVKMDRETFNLNKRSLENIFSNDREFTLFLKSLDDKMIEASKNLQFETAMTYRDTINGLNYLKGSLKEDKNLFLKKLFINIPLDKGNKFFLVSRGKILLKETFLEFNETDIEHFIERALSLKALKENPFEKASLDFRDIIYSEIRTLPKDIIRVIN</sequence>
<organism evidence="8 9">
    <name type="scientific">Tissierella creatinophila DSM 6911</name>
    <dbReference type="NCBI Taxonomy" id="1123403"/>
    <lineage>
        <taxon>Bacteria</taxon>
        <taxon>Bacillati</taxon>
        <taxon>Bacillota</taxon>
        <taxon>Tissierellia</taxon>
        <taxon>Tissierellales</taxon>
        <taxon>Tissierellaceae</taxon>
        <taxon>Tissierella</taxon>
    </lineage>
</organism>
<dbReference type="Gene3D" id="3.40.1440.10">
    <property type="entry name" value="GIY-YIG endonuclease"/>
    <property type="match status" value="1"/>
</dbReference>
<dbReference type="InterPro" id="IPR047296">
    <property type="entry name" value="GIY-YIG_UvrC_Cho"/>
</dbReference>
<dbReference type="Pfam" id="PF02151">
    <property type="entry name" value="UVR"/>
    <property type="match status" value="1"/>
</dbReference>
<dbReference type="CDD" id="cd10434">
    <property type="entry name" value="GIY-YIG_UvrC_Cho"/>
    <property type="match status" value="1"/>
</dbReference>
<dbReference type="Proteomes" id="UP000186112">
    <property type="component" value="Unassembled WGS sequence"/>
</dbReference>
<dbReference type="RefSeq" id="WP_075726728.1">
    <property type="nucleotide sequence ID" value="NZ_LTDM01000024.1"/>
</dbReference>
<dbReference type="InterPro" id="IPR000305">
    <property type="entry name" value="GIY-YIG_endonuc"/>
</dbReference>
<name>A0A1U7M5I9_TISCR</name>
<dbReference type="InterPro" id="IPR050066">
    <property type="entry name" value="UvrABC_protein_C"/>
</dbReference>
<evidence type="ECO:0000313" key="9">
    <source>
        <dbReference type="Proteomes" id="UP000186112"/>
    </source>
</evidence>
<evidence type="ECO:0000259" key="7">
    <source>
        <dbReference type="PROSITE" id="PS50164"/>
    </source>
</evidence>
<dbReference type="SUPFAM" id="SSF82771">
    <property type="entry name" value="GIY-YIG endonuclease"/>
    <property type="match status" value="1"/>
</dbReference>
<reference evidence="8 9" key="1">
    <citation type="submission" date="2016-02" db="EMBL/GenBank/DDBJ databases">
        <title>Genome sequence of Tissierella creatinophila DSM 6911.</title>
        <authorList>
            <person name="Poehlein A."/>
            <person name="Daniel R."/>
        </authorList>
    </citation>
    <scope>NUCLEOTIDE SEQUENCE [LARGE SCALE GENOMIC DNA]</scope>
    <source>
        <strain evidence="8 9">DSM 6911</strain>
    </source>
</reference>
<keyword evidence="4" id="KW-0267">Excision nuclease</keyword>
<dbReference type="InterPro" id="IPR035901">
    <property type="entry name" value="GIY-YIG_endonuc_sf"/>
</dbReference>
<evidence type="ECO:0000256" key="2">
    <source>
        <dbReference type="ARBA" id="ARBA00022763"/>
    </source>
</evidence>
<evidence type="ECO:0000256" key="4">
    <source>
        <dbReference type="ARBA" id="ARBA00022881"/>
    </source>
</evidence>
<comment type="caution">
    <text evidence="8">The sequence shown here is derived from an EMBL/GenBank/DDBJ whole genome shotgun (WGS) entry which is preliminary data.</text>
</comment>
<dbReference type="PROSITE" id="PS50164">
    <property type="entry name" value="GIY_YIG"/>
    <property type="match status" value="1"/>
</dbReference>
<accession>A0A1U7M5I9</accession>
<protein>
    <submittedName>
        <fullName evidence="8">UvrABC system protein C</fullName>
    </submittedName>
</protein>
<dbReference type="PANTHER" id="PTHR30562:SF1">
    <property type="entry name" value="UVRABC SYSTEM PROTEIN C"/>
    <property type="match status" value="1"/>
</dbReference>
<evidence type="ECO:0000259" key="6">
    <source>
        <dbReference type="PROSITE" id="PS50151"/>
    </source>
</evidence>
<keyword evidence="1" id="KW-0963">Cytoplasm</keyword>
<feature type="domain" description="GIY-YIG" evidence="7">
    <location>
        <begin position="17"/>
        <end position="95"/>
    </location>
</feature>
<dbReference type="FunFam" id="3.40.1440.10:FF:000001">
    <property type="entry name" value="UvrABC system protein C"/>
    <property type="match status" value="1"/>
</dbReference>
<dbReference type="GO" id="GO:0006289">
    <property type="term" value="P:nucleotide-excision repair"/>
    <property type="evidence" value="ECO:0007669"/>
    <property type="project" value="InterPro"/>
</dbReference>
<keyword evidence="2" id="KW-0227">DNA damage</keyword>
<evidence type="ECO:0000256" key="1">
    <source>
        <dbReference type="ARBA" id="ARBA00022490"/>
    </source>
</evidence>
<dbReference type="SUPFAM" id="SSF46600">
    <property type="entry name" value="C-terminal UvrC-binding domain of UvrB"/>
    <property type="match status" value="1"/>
</dbReference>
<dbReference type="SMART" id="SM00465">
    <property type="entry name" value="GIYc"/>
    <property type="match status" value="1"/>
</dbReference>
<dbReference type="InterPro" id="IPR036876">
    <property type="entry name" value="UVR_dom_sf"/>
</dbReference>
<dbReference type="PANTHER" id="PTHR30562">
    <property type="entry name" value="UVRC/OXIDOREDUCTASE"/>
    <property type="match status" value="1"/>
</dbReference>
<evidence type="ECO:0000313" key="8">
    <source>
        <dbReference type="EMBL" id="OLS02520.1"/>
    </source>
</evidence>
<dbReference type="Pfam" id="PF01541">
    <property type="entry name" value="GIY-YIG"/>
    <property type="match status" value="1"/>
</dbReference>
<dbReference type="AlphaFoldDB" id="A0A1U7M5I9"/>
<keyword evidence="9" id="KW-1185">Reference proteome</keyword>
<dbReference type="PROSITE" id="PS50151">
    <property type="entry name" value="UVR"/>
    <property type="match status" value="1"/>
</dbReference>
<keyword evidence="5" id="KW-0234">DNA repair</keyword>
<dbReference type="GO" id="GO:0009380">
    <property type="term" value="C:excinuclease repair complex"/>
    <property type="evidence" value="ECO:0007669"/>
    <property type="project" value="TreeGrafter"/>
</dbReference>
<keyword evidence="3" id="KW-0228">DNA excision</keyword>
<dbReference type="GO" id="GO:0004518">
    <property type="term" value="F:nuclease activity"/>
    <property type="evidence" value="ECO:0007669"/>
    <property type="project" value="UniProtKB-KW"/>
</dbReference>
<gene>
    <name evidence="8" type="primary">uvrC_2</name>
    <name evidence="8" type="ORF">TICRE_15180</name>
</gene>